<protein>
    <recommendedName>
        <fullName evidence="2">HAM1-like N-terminal domain-containing protein</fullName>
    </recommendedName>
</protein>
<evidence type="ECO:0000259" key="2">
    <source>
        <dbReference type="Pfam" id="PF19343"/>
    </source>
</evidence>
<sequence>MGGFWSCCRRDKSPEKAPLLPKSRLSDEPPYSVFDKLADIIGAINTGKIPSQDQVSQLLQHALRSEFLRDPSNSIPSHGGPLSQQGITLILEVRELVDSILRIGLEKNYDNKIQDLLYQSSQSSDPLKVNGQLLVDGSPVQLGGGSSQEISEDSDDLLHSLKILSQLTLTSSAFRMLVSDILATTREVVAEAAIEVGEVASQVQAAAVDVAKAAELDNLTAEGLKGKAVESYSGIQQSVGHAHRNIGTLGDDSVQQVRDIVVGRVQEIVLQAHRNPEHQAAISTIIILLRKYSGKLAAVAESTDQPVTVDTQIDLSPPFYEAVVDFKVILERFASGRSLDPLLRLFKTAVADVLDAPNETGAELKRYFTDLGHWMERALAEPQFAASRLGTQNAEELYDAGRLLLESEANAQWARELRSLMAEAQSFAQSLESDATTQRLIKSLQSVLSALRGLAKDLLSSGSSAQHKWRNELLKDVLGWLVPRILKSLRSLPMPRVEFQNGMFDIAIDALLLTSASATASLAPDHIWVQNSFDVKLDMAASASPETSSKTRIHVDGVRAAAHGIGYYFKYKGAIPYSDEGVLDVDIGEPDAVGEGLTVDLEIETTQEERDTPGAPLFRLIDVNVAVPGLAFVITHSKHWILNNVLLQPLAAPAVRLILKHILEQQIRSGVEWADRWISTIFVQATQLNALRQDPGPSPSLEDYWNAVLLTTQTPTSSSLENSDESGPSVETHTEATFKGFIQTTTTLPDPDDSDTSAPPEETTILAVGGGAQLFPNKGGPYGVEEPTVVEVARGAVDEVQEAVTRSVGKTREVVETAEDEAVRIRGEFERAEERKRDRERFEKHRGGWRSHAFDLDTV</sequence>
<reference evidence="3" key="1">
    <citation type="submission" date="2023-03" db="EMBL/GenBank/DDBJ databases">
        <title>Massive genome expansion in bonnet fungi (Mycena s.s.) driven by repeated elements and novel gene families across ecological guilds.</title>
        <authorList>
            <consortium name="Lawrence Berkeley National Laboratory"/>
            <person name="Harder C.B."/>
            <person name="Miyauchi S."/>
            <person name="Viragh M."/>
            <person name="Kuo A."/>
            <person name="Thoen E."/>
            <person name="Andreopoulos B."/>
            <person name="Lu D."/>
            <person name="Skrede I."/>
            <person name="Drula E."/>
            <person name="Henrissat B."/>
            <person name="Morin E."/>
            <person name="Kohler A."/>
            <person name="Barry K."/>
            <person name="LaButti K."/>
            <person name="Morin E."/>
            <person name="Salamov A."/>
            <person name="Lipzen A."/>
            <person name="Mereny Z."/>
            <person name="Hegedus B."/>
            <person name="Baldrian P."/>
            <person name="Stursova M."/>
            <person name="Weitz H."/>
            <person name="Taylor A."/>
            <person name="Grigoriev I.V."/>
            <person name="Nagy L.G."/>
            <person name="Martin F."/>
            <person name="Kauserud H."/>
        </authorList>
    </citation>
    <scope>NUCLEOTIDE SEQUENCE</scope>
    <source>
        <strain evidence="3">CBHHK200</strain>
    </source>
</reference>
<dbReference type="InterPro" id="IPR045967">
    <property type="entry name" value="HAM1-like_N"/>
</dbReference>
<keyword evidence="4" id="KW-1185">Reference proteome</keyword>
<evidence type="ECO:0000256" key="1">
    <source>
        <dbReference type="SAM" id="MobiDB-lite"/>
    </source>
</evidence>
<feature type="region of interest" description="Disordered" evidence="1">
    <location>
        <begin position="834"/>
        <end position="859"/>
    </location>
</feature>
<proteinExistence type="predicted"/>
<comment type="caution">
    <text evidence="3">The sequence shown here is derived from an EMBL/GenBank/DDBJ whole genome shotgun (WGS) entry which is preliminary data.</text>
</comment>
<evidence type="ECO:0000313" key="3">
    <source>
        <dbReference type="EMBL" id="KAJ7039859.1"/>
    </source>
</evidence>
<dbReference type="AlphaFoldDB" id="A0AAD6T4X9"/>
<gene>
    <name evidence="3" type="ORF">C8F04DRAFT_1032947</name>
</gene>
<dbReference type="Proteomes" id="UP001218188">
    <property type="component" value="Unassembled WGS sequence"/>
</dbReference>
<dbReference type="PANTHER" id="PTHR31138:SF1">
    <property type="entry name" value="PDZ DOMAIN-CONTAINING PROTEIN"/>
    <property type="match status" value="1"/>
</dbReference>
<evidence type="ECO:0000313" key="4">
    <source>
        <dbReference type="Proteomes" id="UP001218188"/>
    </source>
</evidence>
<feature type="domain" description="HAM1-like N-terminal" evidence="2">
    <location>
        <begin position="250"/>
        <end position="609"/>
    </location>
</feature>
<organism evidence="3 4">
    <name type="scientific">Mycena alexandri</name>
    <dbReference type="NCBI Taxonomy" id="1745969"/>
    <lineage>
        <taxon>Eukaryota</taxon>
        <taxon>Fungi</taxon>
        <taxon>Dikarya</taxon>
        <taxon>Basidiomycota</taxon>
        <taxon>Agaricomycotina</taxon>
        <taxon>Agaricomycetes</taxon>
        <taxon>Agaricomycetidae</taxon>
        <taxon>Agaricales</taxon>
        <taxon>Marasmiineae</taxon>
        <taxon>Mycenaceae</taxon>
        <taxon>Mycena</taxon>
    </lineage>
</organism>
<name>A0AAD6T4X9_9AGAR</name>
<dbReference type="EMBL" id="JARJCM010000025">
    <property type="protein sequence ID" value="KAJ7039859.1"/>
    <property type="molecule type" value="Genomic_DNA"/>
</dbReference>
<feature type="domain" description="HAM1-like N-terminal" evidence="2">
    <location>
        <begin position="39"/>
        <end position="219"/>
    </location>
</feature>
<dbReference type="PANTHER" id="PTHR31138">
    <property type="entry name" value="CHROMOSOME 19, WHOLE GENOME SHOTGUN SEQUENCE"/>
    <property type="match status" value="1"/>
</dbReference>
<accession>A0AAD6T4X9</accession>
<dbReference type="Pfam" id="PF19343">
    <property type="entry name" value="HAM1_N"/>
    <property type="match status" value="2"/>
</dbReference>